<organism evidence="1 2">
    <name type="scientific">Flavobacterium cyanobacteriorum</name>
    <dbReference type="NCBI Taxonomy" id="2022802"/>
    <lineage>
        <taxon>Bacteria</taxon>
        <taxon>Pseudomonadati</taxon>
        <taxon>Bacteroidota</taxon>
        <taxon>Flavobacteriia</taxon>
        <taxon>Flavobacteriales</taxon>
        <taxon>Flavobacteriaceae</taxon>
        <taxon>Flavobacterium</taxon>
    </lineage>
</organism>
<dbReference type="AlphaFoldDB" id="A0A255YVH2"/>
<reference evidence="1 2" key="1">
    <citation type="submission" date="2017-07" db="EMBL/GenBank/DDBJ databases">
        <title>Flavobacterium cyanobacteriorum sp. nov., isolated from cyanobacterial aggregates in a eutrophic lake.</title>
        <authorList>
            <person name="Cai H."/>
        </authorList>
    </citation>
    <scope>NUCLEOTIDE SEQUENCE [LARGE SCALE GENOMIC DNA]</scope>
    <source>
        <strain evidence="1 2">TH021</strain>
    </source>
</reference>
<evidence type="ECO:0000313" key="2">
    <source>
        <dbReference type="Proteomes" id="UP000216605"/>
    </source>
</evidence>
<protein>
    <submittedName>
        <fullName evidence="1">Uncharacterized protein</fullName>
    </submittedName>
</protein>
<comment type="caution">
    <text evidence="1">The sequence shown here is derived from an EMBL/GenBank/DDBJ whole genome shotgun (WGS) entry which is preliminary data.</text>
</comment>
<accession>A0A255YVH2</accession>
<proteinExistence type="predicted"/>
<sequence>MFNGFAIANNIENRVPLHETVPVSGWERQLVKFVEKYAPCLSAAEGVRLKGAEHGLSQDVTDDIAAKAFADCANTIDG</sequence>
<evidence type="ECO:0000313" key="1">
    <source>
        <dbReference type="EMBL" id="OYQ33202.1"/>
    </source>
</evidence>
<keyword evidence="2" id="KW-1185">Reference proteome</keyword>
<dbReference type="EMBL" id="NOXV01000300">
    <property type="protein sequence ID" value="OYQ33202.1"/>
    <property type="molecule type" value="Genomic_DNA"/>
</dbReference>
<name>A0A255YVH2_9FLAO</name>
<gene>
    <name evidence="1" type="ORF">CHU92_13140</name>
</gene>
<dbReference type="Proteomes" id="UP000216605">
    <property type="component" value="Unassembled WGS sequence"/>
</dbReference>